<dbReference type="EMBL" id="WHSB02000004">
    <property type="protein sequence ID" value="MCQ4630992.1"/>
    <property type="molecule type" value="Genomic_DNA"/>
</dbReference>
<dbReference type="InterPro" id="IPR025354">
    <property type="entry name" value="DUF4258"/>
</dbReference>
<gene>
    <name evidence="1" type="ORF">GB927_013145</name>
</gene>
<accession>A0ABT1R743</accession>
<organism evidence="1 2">
    <name type="scientific">Shinella lacus</name>
    <dbReference type="NCBI Taxonomy" id="2654216"/>
    <lineage>
        <taxon>Bacteria</taxon>
        <taxon>Pseudomonadati</taxon>
        <taxon>Pseudomonadota</taxon>
        <taxon>Alphaproteobacteria</taxon>
        <taxon>Hyphomicrobiales</taxon>
        <taxon>Rhizobiaceae</taxon>
        <taxon>Shinella</taxon>
    </lineage>
</organism>
<dbReference type="Proteomes" id="UP000996601">
    <property type="component" value="Unassembled WGS sequence"/>
</dbReference>
<protein>
    <submittedName>
        <fullName evidence="1">DUF4258 domain-containing protein</fullName>
    </submittedName>
</protein>
<name>A0ABT1R743_9HYPH</name>
<proteinExistence type="predicted"/>
<sequence>MDKPLRYSLHAETVMRERKLDPAWIEATVRAPEWRLSDPSGPEVERRYRAIEALDGRILRVVCVEASDEVRIISAFIDRGARKPA</sequence>
<dbReference type="Pfam" id="PF14076">
    <property type="entry name" value="DUF4258"/>
    <property type="match status" value="1"/>
</dbReference>
<comment type="caution">
    <text evidence="1">The sequence shown here is derived from an EMBL/GenBank/DDBJ whole genome shotgun (WGS) entry which is preliminary data.</text>
</comment>
<dbReference type="RefSeq" id="WP_256117450.1">
    <property type="nucleotide sequence ID" value="NZ_WHSB02000004.1"/>
</dbReference>
<keyword evidence="2" id="KW-1185">Reference proteome</keyword>
<reference evidence="1" key="1">
    <citation type="submission" date="2021-07" db="EMBL/GenBank/DDBJ databases">
        <title>Shinella sp. nov., a novel member of the genus Shinella from water.</title>
        <authorList>
            <person name="Deng Y."/>
        </authorList>
    </citation>
    <scope>NUCLEOTIDE SEQUENCE</scope>
    <source>
        <strain evidence="1">CPCC 100929</strain>
    </source>
</reference>
<evidence type="ECO:0000313" key="1">
    <source>
        <dbReference type="EMBL" id="MCQ4630992.1"/>
    </source>
</evidence>
<evidence type="ECO:0000313" key="2">
    <source>
        <dbReference type="Proteomes" id="UP000996601"/>
    </source>
</evidence>